<evidence type="ECO:0000256" key="2">
    <source>
        <dbReference type="SAM" id="MobiDB-lite"/>
    </source>
</evidence>
<dbReference type="InterPro" id="IPR009636">
    <property type="entry name" value="SCAF"/>
</dbReference>
<feature type="compositionally biased region" description="Gly residues" evidence="2">
    <location>
        <begin position="177"/>
        <end position="199"/>
    </location>
</feature>
<sequence>MAYDFLKKLFKKDENGAIIPMTAEELEAAIDADKNIKVVDLSSGGYIAKDKFDAKETELKGVKKQLDDANIQIKSFEDQDVDGIKKKVSEWEQKYNTDTQALRDQMAAQSRSHAEDMFLSGYKFTSKAARKGVLDELRSKKFQLDDNGTFLGAKEFMDSLMGDEDYKGAFVTENKDGGAGSGAEGGNGGSGAGAGGQGGNPPRFSAGANGGTPAGGNQNPFLNMGFNRLRQPKEN</sequence>
<dbReference type="Pfam" id="PF06810">
    <property type="entry name" value="Phage_scaffold"/>
    <property type="match status" value="1"/>
</dbReference>
<evidence type="ECO:0000313" key="3">
    <source>
        <dbReference type="EMBL" id="DAG03506.1"/>
    </source>
</evidence>
<organism evidence="3">
    <name type="scientific">Siphoviridae sp. ctVOP12</name>
    <dbReference type="NCBI Taxonomy" id="2825531"/>
    <lineage>
        <taxon>Viruses</taxon>
        <taxon>Duplodnaviria</taxon>
        <taxon>Heunggongvirae</taxon>
        <taxon>Uroviricota</taxon>
        <taxon>Caudoviricetes</taxon>
    </lineage>
</organism>
<accession>A0A8S5V9R2</accession>
<proteinExistence type="predicted"/>
<evidence type="ECO:0000256" key="1">
    <source>
        <dbReference type="SAM" id="Coils"/>
    </source>
</evidence>
<keyword evidence="1" id="KW-0175">Coiled coil</keyword>
<dbReference type="GO" id="GO:0019069">
    <property type="term" value="P:viral capsid assembly"/>
    <property type="evidence" value="ECO:0007669"/>
    <property type="project" value="InterPro"/>
</dbReference>
<protein>
    <submittedName>
        <fullName evidence="3">Minor structural protein</fullName>
    </submittedName>
</protein>
<reference evidence="3" key="1">
    <citation type="journal article" date="2021" name="Proc. Natl. Acad. Sci. U.S.A.">
        <title>A Catalog of Tens of Thousands of Viruses from Human Metagenomes Reveals Hidden Associations with Chronic Diseases.</title>
        <authorList>
            <person name="Tisza M.J."/>
            <person name="Buck C.B."/>
        </authorList>
    </citation>
    <scope>NUCLEOTIDE SEQUENCE</scope>
    <source>
        <strain evidence="3">CtVOP12</strain>
    </source>
</reference>
<feature type="region of interest" description="Disordered" evidence="2">
    <location>
        <begin position="172"/>
        <end position="235"/>
    </location>
</feature>
<name>A0A8S5V9R2_9CAUD</name>
<dbReference type="EMBL" id="BK016231">
    <property type="protein sequence ID" value="DAG03506.1"/>
    <property type="molecule type" value="Genomic_DNA"/>
</dbReference>
<feature type="coiled-coil region" evidence="1">
    <location>
        <begin position="52"/>
        <end position="79"/>
    </location>
</feature>